<evidence type="ECO:0000313" key="4">
    <source>
        <dbReference type="Proteomes" id="UP000326396"/>
    </source>
</evidence>
<evidence type="ECO:0008006" key="5">
    <source>
        <dbReference type="Google" id="ProtNLM"/>
    </source>
</evidence>
<dbReference type="Proteomes" id="UP000326396">
    <property type="component" value="Linkage Group LG11"/>
</dbReference>
<accession>A0A5N6PRY6</accession>
<comment type="caution">
    <text evidence="3">The sequence shown here is derived from an EMBL/GenBank/DDBJ whole genome shotgun (WGS) entry which is preliminary data.</text>
</comment>
<feature type="compositionally biased region" description="Basic and acidic residues" evidence="2">
    <location>
        <begin position="45"/>
        <end position="59"/>
    </location>
</feature>
<organism evidence="3 4">
    <name type="scientific">Mikania micrantha</name>
    <name type="common">bitter vine</name>
    <dbReference type="NCBI Taxonomy" id="192012"/>
    <lineage>
        <taxon>Eukaryota</taxon>
        <taxon>Viridiplantae</taxon>
        <taxon>Streptophyta</taxon>
        <taxon>Embryophyta</taxon>
        <taxon>Tracheophyta</taxon>
        <taxon>Spermatophyta</taxon>
        <taxon>Magnoliopsida</taxon>
        <taxon>eudicotyledons</taxon>
        <taxon>Gunneridae</taxon>
        <taxon>Pentapetalae</taxon>
        <taxon>asterids</taxon>
        <taxon>campanulids</taxon>
        <taxon>Asterales</taxon>
        <taxon>Asteraceae</taxon>
        <taxon>Asteroideae</taxon>
        <taxon>Heliantheae alliance</taxon>
        <taxon>Eupatorieae</taxon>
        <taxon>Mikania</taxon>
    </lineage>
</organism>
<reference evidence="3 4" key="1">
    <citation type="submission" date="2019-05" db="EMBL/GenBank/DDBJ databases">
        <title>Mikania micrantha, genome provides insights into the molecular mechanism of rapid growth.</title>
        <authorList>
            <person name="Liu B."/>
        </authorList>
    </citation>
    <scope>NUCLEOTIDE SEQUENCE [LARGE SCALE GENOMIC DNA]</scope>
    <source>
        <strain evidence="3">NLD-2019</strain>
        <tissue evidence="3">Leaf</tissue>
    </source>
</reference>
<sequence length="304" mass="35688">MYLIYQLASLIPGYTCKIHVTWTTVVPNLHQHEYGSSSSIAENAEDSHAEEIEETKESEPSLSEYESQDDEPIPPLPQQQSQGLTHFPGLNVVGRGMDEDYIPLDNFGEDEMEFWDEKDPEIRLGCEKKAIENIYGTWDENFHELPSYIMALQQANHGTVVQWLHHPSSTSDFSVFKHAGIKHAMDNLESWKEPHAYHRFCLRHVRSNFMENFNNVSLKRMCWEIRSTTQERKYERLMDELKATNKQAWQYLKEIDKTKWIIMYDRGNHRWGILTTNISESMNNVLRGARMLLIKALIEYTFKR</sequence>
<proteinExistence type="predicted"/>
<dbReference type="OrthoDB" id="1895122at2759"/>
<protein>
    <recommendedName>
        <fullName evidence="5">MULE transposase domain-containing protein</fullName>
    </recommendedName>
</protein>
<evidence type="ECO:0000256" key="1">
    <source>
        <dbReference type="SAM" id="Coils"/>
    </source>
</evidence>
<feature type="coiled-coil region" evidence="1">
    <location>
        <begin position="227"/>
        <end position="254"/>
    </location>
</feature>
<dbReference type="EMBL" id="SZYD01000003">
    <property type="protein sequence ID" value="KAD6796693.1"/>
    <property type="molecule type" value="Genomic_DNA"/>
</dbReference>
<gene>
    <name evidence="3" type="ORF">E3N88_07589</name>
</gene>
<dbReference type="PANTHER" id="PTHR31973">
    <property type="entry name" value="POLYPROTEIN, PUTATIVE-RELATED"/>
    <property type="match status" value="1"/>
</dbReference>
<keyword evidence="4" id="KW-1185">Reference proteome</keyword>
<name>A0A5N6PRY6_9ASTR</name>
<evidence type="ECO:0000313" key="3">
    <source>
        <dbReference type="EMBL" id="KAD6796693.1"/>
    </source>
</evidence>
<dbReference type="PANTHER" id="PTHR31973:SF195">
    <property type="entry name" value="MUDR FAMILY TRANSPOSASE"/>
    <property type="match status" value="1"/>
</dbReference>
<feature type="region of interest" description="Disordered" evidence="2">
    <location>
        <begin position="37"/>
        <end position="89"/>
    </location>
</feature>
<keyword evidence="1" id="KW-0175">Coiled coil</keyword>
<dbReference type="AlphaFoldDB" id="A0A5N6PRY6"/>
<evidence type="ECO:0000256" key="2">
    <source>
        <dbReference type="SAM" id="MobiDB-lite"/>
    </source>
</evidence>